<dbReference type="InterPro" id="IPR026444">
    <property type="entry name" value="Secre_tail"/>
</dbReference>
<evidence type="ECO:0000313" key="4">
    <source>
        <dbReference type="EMBL" id="MFD0962854.1"/>
    </source>
</evidence>
<dbReference type="EMBL" id="JBHTJM010000002">
    <property type="protein sequence ID" value="MFD0962854.1"/>
    <property type="molecule type" value="Genomic_DNA"/>
</dbReference>
<protein>
    <submittedName>
        <fullName evidence="4">T9SS type A sorting domain-containing protein</fullName>
    </submittedName>
</protein>
<dbReference type="Pfam" id="PF18962">
    <property type="entry name" value="Por_Secre_tail"/>
    <property type="match status" value="1"/>
</dbReference>
<feature type="chain" id="PRO_5046951244" evidence="2">
    <location>
        <begin position="21"/>
        <end position="624"/>
    </location>
</feature>
<dbReference type="NCBIfam" id="TIGR04183">
    <property type="entry name" value="Por_Secre_tail"/>
    <property type="match status" value="1"/>
</dbReference>
<feature type="domain" description="Secretion system C-terminal sorting" evidence="3">
    <location>
        <begin position="557"/>
        <end position="622"/>
    </location>
</feature>
<proteinExistence type="predicted"/>
<evidence type="ECO:0000313" key="5">
    <source>
        <dbReference type="Proteomes" id="UP001596997"/>
    </source>
</evidence>
<accession>A0ABW3HZG8</accession>
<dbReference type="RefSeq" id="WP_377712936.1">
    <property type="nucleotide sequence ID" value="NZ_JBHTJM010000002.1"/>
</dbReference>
<evidence type="ECO:0000256" key="2">
    <source>
        <dbReference type="SAM" id="SignalP"/>
    </source>
</evidence>
<sequence>MKKNTLTLALLLAFTGLVSAQELYVSPNSYMFVQDEVVFVTNDVRLENTDSYLYLRDGAQLVQDNDIKNSDAGALSVYQDQTVGVYEYNYWNSPVGLAPDGTTRANTASDKSLMFDPADNADPSNVNSTAFPFIGGYNSTDTQIAEFWIYNTESSYDYWGWNAGMATNPALGFTLKGRPTRTTIDYRGRPKTGNMTVNVDWNGTSDATQGGSVNYDGLQASQVETLVGNPYPSTLDLKMFLRNVNNIANLESAIYFWQQKAVGSHNLHDYEGGYGVWVPGVLVDDNDHGTFTPATFTSYNGDGQNNGGASGSGTAYSGTYSRRYAAIGQGFMVRNINGLQNATAEFDNSMRLYVKDSPAGVDIFARASSEDEEIIAMSHNGLDYMDIVNNPTRIPEIRIHSKIADSYYRESVIAFRNGTDLSFKPTCDARIAQKLASDTYFVIDENDLSIKSITYDIDARLPFGIVVANDATPYSITVNSLTHVDENIDVFMHDKLNDSYTDIKNGTFEVTLDQGTYNDRFVVVFRDAYAEQEEALNLEEEEITSSFNVFQNNDLEQLIISNPKSHTVKSFTMYDAAGKQIFNNINLGNDTEYTFPTASLSSGVYIVKVITDQDFNITKKVTVK</sequence>
<keyword evidence="5" id="KW-1185">Reference proteome</keyword>
<keyword evidence="1 2" id="KW-0732">Signal</keyword>
<comment type="caution">
    <text evidence="4">The sequence shown here is derived from an EMBL/GenBank/DDBJ whole genome shotgun (WGS) entry which is preliminary data.</text>
</comment>
<evidence type="ECO:0000259" key="3">
    <source>
        <dbReference type="Pfam" id="PF18962"/>
    </source>
</evidence>
<reference evidence="5" key="1">
    <citation type="journal article" date="2019" name="Int. J. Syst. Evol. Microbiol.">
        <title>The Global Catalogue of Microorganisms (GCM) 10K type strain sequencing project: providing services to taxonomists for standard genome sequencing and annotation.</title>
        <authorList>
            <consortium name="The Broad Institute Genomics Platform"/>
            <consortium name="The Broad Institute Genome Sequencing Center for Infectious Disease"/>
            <person name="Wu L."/>
            <person name="Ma J."/>
        </authorList>
    </citation>
    <scope>NUCLEOTIDE SEQUENCE [LARGE SCALE GENOMIC DNA]</scope>
    <source>
        <strain evidence="5">CCUG 62114</strain>
    </source>
</reference>
<evidence type="ECO:0000256" key="1">
    <source>
        <dbReference type="ARBA" id="ARBA00022729"/>
    </source>
</evidence>
<name>A0ABW3HZG8_9FLAO</name>
<feature type="signal peptide" evidence="2">
    <location>
        <begin position="1"/>
        <end position="20"/>
    </location>
</feature>
<dbReference type="Proteomes" id="UP001596997">
    <property type="component" value="Unassembled WGS sequence"/>
</dbReference>
<gene>
    <name evidence="4" type="ORF">ACFQ1O_02405</name>
</gene>
<organism evidence="4 5">
    <name type="scientific">Pseudofulvibacter geojedonensis</name>
    <dbReference type="NCBI Taxonomy" id="1123758"/>
    <lineage>
        <taxon>Bacteria</taxon>
        <taxon>Pseudomonadati</taxon>
        <taxon>Bacteroidota</taxon>
        <taxon>Flavobacteriia</taxon>
        <taxon>Flavobacteriales</taxon>
        <taxon>Flavobacteriaceae</taxon>
        <taxon>Pseudofulvibacter</taxon>
    </lineage>
</organism>